<dbReference type="GO" id="GO:0043165">
    <property type="term" value="P:Gram-negative-bacterium-type cell outer membrane assembly"/>
    <property type="evidence" value="ECO:0007669"/>
    <property type="project" value="InterPro"/>
</dbReference>
<proteinExistence type="predicted"/>
<dbReference type="PROSITE" id="PS51257">
    <property type="entry name" value="PROKAR_LIPOPROTEIN"/>
    <property type="match status" value="1"/>
</dbReference>
<dbReference type="AlphaFoldDB" id="A0A560LZK2"/>
<accession>A0A560LZK2</accession>
<organism evidence="2 3">
    <name type="scientific">Bradyrhizobium macuxiense</name>
    <dbReference type="NCBI Taxonomy" id="1755647"/>
    <lineage>
        <taxon>Bacteria</taxon>
        <taxon>Pseudomonadati</taxon>
        <taxon>Pseudomonadota</taxon>
        <taxon>Alphaproteobacteria</taxon>
        <taxon>Hyphomicrobiales</taxon>
        <taxon>Nitrobacteraceae</taxon>
        <taxon>Bradyrhizobium</taxon>
    </lineage>
</organism>
<dbReference type="InterPro" id="IPR007485">
    <property type="entry name" value="LPS_assembly_LptE"/>
</dbReference>
<reference evidence="2 3" key="1">
    <citation type="submission" date="2019-06" db="EMBL/GenBank/DDBJ databases">
        <title>Genomic Encyclopedia of Type Strains, Phase IV (KMG-V): Genome sequencing to study the core and pangenomes of soil and plant-associated prokaryotes.</title>
        <authorList>
            <person name="Whitman W."/>
        </authorList>
    </citation>
    <scope>NUCLEOTIDE SEQUENCE [LARGE SCALE GENOMIC DNA]</scope>
    <source>
        <strain evidence="2 3">BR 10355</strain>
    </source>
</reference>
<feature type="signal peptide" evidence="1">
    <location>
        <begin position="1"/>
        <end position="19"/>
    </location>
</feature>
<evidence type="ECO:0000256" key="1">
    <source>
        <dbReference type="SAM" id="SignalP"/>
    </source>
</evidence>
<dbReference type="Proteomes" id="UP000321304">
    <property type="component" value="Unassembled WGS sequence"/>
</dbReference>
<dbReference type="STRING" id="1755647.AS156_22705"/>
<dbReference type="RefSeq" id="WP_146986191.1">
    <property type="nucleotide sequence ID" value="NZ_VITY01000004.1"/>
</dbReference>
<dbReference type="OrthoDB" id="7678210at2"/>
<keyword evidence="3" id="KW-1185">Reference proteome</keyword>
<comment type="caution">
    <text evidence="2">The sequence shown here is derived from an EMBL/GenBank/DDBJ whole genome shotgun (WGS) entry which is preliminary data.</text>
</comment>
<dbReference type="Pfam" id="PF04390">
    <property type="entry name" value="LptE"/>
    <property type="match status" value="1"/>
</dbReference>
<sequence length="184" mass="20095">MLSARIRIAARLIAVAALAALTAGCFQPMYAERTLDGSPALREKLMGVEVPPVDKPNASREARVGVEVRNALAFKLYGTATGMPPTHRLVLRFFTSRSSLMIDPTTALPTSENYGIDAQFNLVEIASNKSVMTGTTFSRVSYDMPGSYQRFARQRALRDAEDRAAQEIADNIQTRLASFFSSGT</sequence>
<keyword evidence="2" id="KW-0449">Lipoprotein</keyword>
<name>A0A560LZK2_9BRAD</name>
<dbReference type="GO" id="GO:0019867">
    <property type="term" value="C:outer membrane"/>
    <property type="evidence" value="ECO:0007669"/>
    <property type="project" value="InterPro"/>
</dbReference>
<gene>
    <name evidence="2" type="ORF">FBZ93_104145</name>
</gene>
<protein>
    <submittedName>
        <fullName evidence="2">LPS-assembly lipoprotein</fullName>
    </submittedName>
</protein>
<keyword evidence="1" id="KW-0732">Signal</keyword>
<dbReference type="Gene3D" id="3.30.160.150">
    <property type="entry name" value="Lipoprotein like domain"/>
    <property type="match status" value="1"/>
</dbReference>
<evidence type="ECO:0000313" key="3">
    <source>
        <dbReference type="Proteomes" id="UP000321304"/>
    </source>
</evidence>
<dbReference type="EMBL" id="VITY01000004">
    <property type="protein sequence ID" value="TWC00872.1"/>
    <property type="molecule type" value="Genomic_DNA"/>
</dbReference>
<evidence type="ECO:0000313" key="2">
    <source>
        <dbReference type="EMBL" id="TWC00872.1"/>
    </source>
</evidence>
<feature type="chain" id="PRO_5022244935" evidence="1">
    <location>
        <begin position="20"/>
        <end position="184"/>
    </location>
</feature>